<evidence type="ECO:0000259" key="9">
    <source>
        <dbReference type="PROSITE" id="PS50968"/>
    </source>
</evidence>
<dbReference type="SUPFAM" id="SSF51230">
    <property type="entry name" value="Single hybrid motif"/>
    <property type="match status" value="1"/>
</dbReference>
<dbReference type="InterPro" id="IPR011053">
    <property type="entry name" value="Single_hybrid_motif"/>
</dbReference>
<dbReference type="PRINTS" id="PR01071">
    <property type="entry name" value="ACOABIOTINCC"/>
</dbReference>
<keyword evidence="7 8" id="KW-0092">Biotin</keyword>
<keyword evidence="5 8" id="KW-0443">Lipid metabolism</keyword>
<protein>
    <recommendedName>
        <fullName evidence="2 8">Biotin carboxyl carrier protein of acetyl-CoA carboxylase</fullName>
    </recommendedName>
</protein>
<accession>A0A9D2HKK6</accession>
<dbReference type="GO" id="GO:0009317">
    <property type="term" value="C:acetyl-CoA carboxylase complex"/>
    <property type="evidence" value="ECO:0007669"/>
    <property type="project" value="InterPro"/>
</dbReference>
<dbReference type="PROSITE" id="PS00188">
    <property type="entry name" value="BIOTIN"/>
    <property type="match status" value="1"/>
</dbReference>
<evidence type="ECO:0000313" key="11">
    <source>
        <dbReference type="Proteomes" id="UP000823900"/>
    </source>
</evidence>
<dbReference type="PROSITE" id="PS50968">
    <property type="entry name" value="BIOTINYL_LIPOYL"/>
    <property type="match status" value="1"/>
</dbReference>
<keyword evidence="10" id="KW-0436">Ligase</keyword>
<dbReference type="PANTHER" id="PTHR45266">
    <property type="entry name" value="OXALOACETATE DECARBOXYLASE ALPHA CHAIN"/>
    <property type="match status" value="1"/>
</dbReference>
<evidence type="ECO:0000256" key="7">
    <source>
        <dbReference type="ARBA" id="ARBA00023267"/>
    </source>
</evidence>
<gene>
    <name evidence="10" type="primary">accB</name>
    <name evidence="10" type="ORF">IAA07_13095</name>
</gene>
<reference evidence="10" key="2">
    <citation type="submission" date="2021-04" db="EMBL/GenBank/DDBJ databases">
        <authorList>
            <person name="Gilroy R."/>
        </authorList>
    </citation>
    <scope>NUCLEOTIDE SEQUENCE</scope>
    <source>
        <strain evidence="10">CHK178-16964</strain>
    </source>
</reference>
<dbReference type="Gene3D" id="2.40.50.100">
    <property type="match status" value="1"/>
</dbReference>
<feature type="domain" description="Lipoyl-binding" evidence="9">
    <location>
        <begin position="105"/>
        <end position="181"/>
    </location>
</feature>
<keyword evidence="4 8" id="KW-0276">Fatty acid metabolism</keyword>
<dbReference type="PANTHER" id="PTHR45266:SF3">
    <property type="entry name" value="OXALOACETATE DECARBOXYLASE ALPHA CHAIN"/>
    <property type="match status" value="1"/>
</dbReference>
<evidence type="ECO:0000256" key="8">
    <source>
        <dbReference type="RuleBase" id="RU364072"/>
    </source>
</evidence>
<dbReference type="Pfam" id="PF00364">
    <property type="entry name" value="Biotin_lipoyl"/>
    <property type="match status" value="1"/>
</dbReference>
<dbReference type="InterPro" id="IPR001882">
    <property type="entry name" value="Biotin_BS"/>
</dbReference>
<dbReference type="CDD" id="cd06850">
    <property type="entry name" value="biotinyl_domain"/>
    <property type="match status" value="1"/>
</dbReference>
<evidence type="ECO:0000256" key="6">
    <source>
        <dbReference type="ARBA" id="ARBA00023160"/>
    </source>
</evidence>
<evidence type="ECO:0000256" key="1">
    <source>
        <dbReference type="ARBA" id="ARBA00005194"/>
    </source>
</evidence>
<evidence type="ECO:0000256" key="2">
    <source>
        <dbReference type="ARBA" id="ARBA00017562"/>
    </source>
</evidence>
<dbReference type="AlphaFoldDB" id="A0A9D2HKK6"/>
<name>A0A9D2HKK6_9FIRM</name>
<dbReference type="InterPro" id="IPR001249">
    <property type="entry name" value="AcCoA_biotinCC"/>
</dbReference>
<comment type="caution">
    <text evidence="10">The sequence shown here is derived from an EMBL/GenBank/DDBJ whole genome shotgun (WGS) entry which is preliminary data.</text>
</comment>
<dbReference type="EMBL" id="DWZA01000107">
    <property type="protein sequence ID" value="HJA72485.1"/>
    <property type="molecule type" value="Genomic_DNA"/>
</dbReference>
<keyword evidence="3 8" id="KW-0444">Lipid biosynthesis</keyword>
<evidence type="ECO:0000256" key="4">
    <source>
        <dbReference type="ARBA" id="ARBA00022832"/>
    </source>
</evidence>
<keyword evidence="6 8" id="KW-0275">Fatty acid biosynthesis</keyword>
<dbReference type="GO" id="GO:0003989">
    <property type="term" value="F:acetyl-CoA carboxylase activity"/>
    <property type="evidence" value="ECO:0007669"/>
    <property type="project" value="InterPro"/>
</dbReference>
<dbReference type="InterPro" id="IPR000089">
    <property type="entry name" value="Biotin_lipoyl"/>
</dbReference>
<proteinExistence type="predicted"/>
<comment type="function">
    <text evidence="8">This protein is a component of the acetyl coenzyme A carboxylase complex; first, biotin carboxylase catalyzes the carboxylation of the carrier protein and then the transcarboxylase transfers the carboxyl group to form malonyl-CoA.</text>
</comment>
<dbReference type="InterPro" id="IPR050709">
    <property type="entry name" value="Biotin_Carboxyl_Carrier/Decarb"/>
</dbReference>
<dbReference type="FunFam" id="2.40.50.100:FF:000003">
    <property type="entry name" value="Acetyl-CoA carboxylase biotin carboxyl carrier protein"/>
    <property type="match status" value="1"/>
</dbReference>
<evidence type="ECO:0000313" key="10">
    <source>
        <dbReference type="EMBL" id="HJA72485.1"/>
    </source>
</evidence>
<dbReference type="GO" id="GO:0006633">
    <property type="term" value="P:fatty acid biosynthetic process"/>
    <property type="evidence" value="ECO:0007669"/>
    <property type="project" value="UniProtKB-KW"/>
</dbReference>
<evidence type="ECO:0000256" key="3">
    <source>
        <dbReference type="ARBA" id="ARBA00022516"/>
    </source>
</evidence>
<reference evidence="10" key="1">
    <citation type="journal article" date="2021" name="PeerJ">
        <title>Extensive microbial diversity within the chicken gut microbiome revealed by metagenomics and culture.</title>
        <authorList>
            <person name="Gilroy R."/>
            <person name="Ravi A."/>
            <person name="Getino M."/>
            <person name="Pursley I."/>
            <person name="Horton D.L."/>
            <person name="Alikhan N.F."/>
            <person name="Baker D."/>
            <person name="Gharbi K."/>
            <person name="Hall N."/>
            <person name="Watson M."/>
            <person name="Adriaenssens E.M."/>
            <person name="Foster-Nyarko E."/>
            <person name="Jarju S."/>
            <person name="Secka A."/>
            <person name="Antonio M."/>
            <person name="Oren A."/>
            <person name="Chaudhuri R.R."/>
            <person name="La Ragione R."/>
            <person name="Hildebrand F."/>
            <person name="Pallen M.J."/>
        </authorList>
    </citation>
    <scope>NUCLEOTIDE SEQUENCE</scope>
    <source>
        <strain evidence="10">CHK178-16964</strain>
    </source>
</reference>
<comment type="pathway">
    <text evidence="1 8">Lipid metabolism; fatty acid biosynthesis.</text>
</comment>
<organism evidence="10 11">
    <name type="scientific">Candidatus Lachnoclostridium stercoravium</name>
    <dbReference type="NCBI Taxonomy" id="2838633"/>
    <lineage>
        <taxon>Bacteria</taxon>
        <taxon>Bacillati</taxon>
        <taxon>Bacillota</taxon>
        <taxon>Clostridia</taxon>
        <taxon>Lachnospirales</taxon>
        <taxon>Lachnospiraceae</taxon>
    </lineage>
</organism>
<dbReference type="Proteomes" id="UP000823900">
    <property type="component" value="Unassembled WGS sequence"/>
</dbReference>
<evidence type="ECO:0000256" key="5">
    <source>
        <dbReference type="ARBA" id="ARBA00023098"/>
    </source>
</evidence>
<dbReference type="NCBIfam" id="TIGR00531">
    <property type="entry name" value="BCCP"/>
    <property type="match status" value="1"/>
</dbReference>
<sequence length="181" mass="19129">MEVKDIIKLMQAVSENGLTSFELEEGDTKLSIKKKAEGPHTVDFKIDNNMPAMAAAMQAQAAGAMMAANAAQFTAAQPAIPAAAPAAAPQGEAAQESGGSDIQSDKVVKSPLVGTFYSAQSPDAEPFVKVGDTVKKGQVLGIIEAMKLMNEIESEYDGVVEAVLVENEEVVEYGQPLFRIR</sequence>